<keyword evidence="1" id="KW-0812">Transmembrane</keyword>
<dbReference type="AlphaFoldDB" id="A0AAW9H8Q5"/>
<reference evidence="2" key="1">
    <citation type="submission" date="2023-11" db="EMBL/GenBank/DDBJ databases">
        <title>Comparative genomics revealed phylogeny of phytopathogenic Pectobacterium aroidearum based on whole-genome sequencing and function of putative horizontal acquire islands in P. aroidearum PccS1.</title>
        <authorList>
            <person name="Fan J."/>
            <person name="Yang L."/>
        </authorList>
    </citation>
    <scope>NUCLEOTIDE SEQUENCE</scope>
    <source>
        <strain evidence="2">NJAU140</strain>
    </source>
</reference>
<comment type="caution">
    <text evidence="2">The sequence shown here is derived from an EMBL/GenBank/DDBJ whole genome shotgun (WGS) entry which is preliminary data.</text>
</comment>
<keyword evidence="1" id="KW-1133">Transmembrane helix</keyword>
<keyword evidence="1" id="KW-0472">Membrane</keyword>
<accession>A0AAW9H8Q5</accession>
<name>A0AAW9H8Q5_9GAMM</name>
<dbReference type="Proteomes" id="UP001269968">
    <property type="component" value="Unassembled WGS sequence"/>
</dbReference>
<feature type="transmembrane region" description="Helical" evidence="1">
    <location>
        <begin position="163"/>
        <end position="185"/>
    </location>
</feature>
<dbReference type="RefSeq" id="WP_320714660.1">
    <property type="nucleotide sequence ID" value="NZ_JAXHOZ010000059.1"/>
</dbReference>
<dbReference type="EMBL" id="JAXHOZ010000059">
    <property type="protein sequence ID" value="MDY4379101.1"/>
    <property type="molecule type" value="Genomic_DNA"/>
</dbReference>
<feature type="transmembrane region" description="Helical" evidence="1">
    <location>
        <begin position="114"/>
        <end position="132"/>
    </location>
</feature>
<proteinExistence type="predicted"/>
<evidence type="ECO:0000313" key="3">
    <source>
        <dbReference type="Proteomes" id="UP001269968"/>
    </source>
</evidence>
<evidence type="ECO:0000256" key="1">
    <source>
        <dbReference type="SAM" id="Phobius"/>
    </source>
</evidence>
<protein>
    <submittedName>
        <fullName evidence="2">Uncharacterized protein</fullName>
    </submittedName>
</protein>
<sequence length="217" mass="25152">MNYFLIILPIIISILTYFQTLKKDNSGLVSELSKELALKEPTPYIVECLVSKIHSMRPIPYEHIIALLGANNAYIALMYISKCRRFPYLAHSVLCNERVYFDFTPYFKKKTSRVMSMIICLGIIVLMYNEFFKMTTEAFNIYYQIQALAEVNEWMRSKLHLELVAYSSAAVASLSIYLFVAWLSINIYQAKGMINKANRVLNEGYISKNQLKEDNSF</sequence>
<organism evidence="2 3">
    <name type="scientific">Pectobacterium brasiliense</name>
    <dbReference type="NCBI Taxonomy" id="180957"/>
    <lineage>
        <taxon>Bacteria</taxon>
        <taxon>Pseudomonadati</taxon>
        <taxon>Pseudomonadota</taxon>
        <taxon>Gammaproteobacteria</taxon>
        <taxon>Enterobacterales</taxon>
        <taxon>Pectobacteriaceae</taxon>
        <taxon>Pectobacterium</taxon>
    </lineage>
</organism>
<feature type="transmembrane region" description="Helical" evidence="1">
    <location>
        <begin position="61"/>
        <end position="80"/>
    </location>
</feature>
<gene>
    <name evidence="2" type="ORF">SOV92_14925</name>
</gene>
<evidence type="ECO:0000313" key="2">
    <source>
        <dbReference type="EMBL" id="MDY4379101.1"/>
    </source>
</evidence>